<reference evidence="8 9" key="1">
    <citation type="journal article" date="2023" name="G3 (Bethesda)">
        <title>A chromosome-length genome assembly and annotation of blackberry (Rubus argutus, cv. 'Hillquist').</title>
        <authorList>
            <person name="Bruna T."/>
            <person name="Aryal R."/>
            <person name="Dudchenko O."/>
            <person name="Sargent D.J."/>
            <person name="Mead D."/>
            <person name="Buti M."/>
            <person name="Cavallini A."/>
            <person name="Hytonen T."/>
            <person name="Andres J."/>
            <person name="Pham M."/>
            <person name="Weisz D."/>
            <person name="Mascagni F."/>
            <person name="Usai G."/>
            <person name="Natali L."/>
            <person name="Bassil N."/>
            <person name="Fernandez G.E."/>
            <person name="Lomsadze A."/>
            <person name="Armour M."/>
            <person name="Olukolu B."/>
            <person name="Poorten T."/>
            <person name="Britton C."/>
            <person name="Davik J."/>
            <person name="Ashrafi H."/>
            <person name="Aiden E.L."/>
            <person name="Borodovsky M."/>
            <person name="Worthington M."/>
        </authorList>
    </citation>
    <scope>NUCLEOTIDE SEQUENCE [LARGE SCALE GENOMIC DNA]</scope>
    <source>
        <strain evidence="8">PI 553951</strain>
    </source>
</reference>
<evidence type="ECO:0000313" key="8">
    <source>
        <dbReference type="EMBL" id="KAK9939769.1"/>
    </source>
</evidence>
<keyword evidence="4" id="KW-1133">Transmembrane helix</keyword>
<dbReference type="PANTHER" id="PTHR48041:SF22">
    <property type="entry name" value="ABC TRANSPORTER G FAMILY MEMBER 9"/>
    <property type="match status" value="1"/>
</dbReference>
<evidence type="ECO:0000313" key="9">
    <source>
        <dbReference type="Proteomes" id="UP001457282"/>
    </source>
</evidence>
<gene>
    <name evidence="8" type="ORF">M0R45_016458</name>
</gene>
<evidence type="ECO:0000256" key="1">
    <source>
        <dbReference type="ARBA" id="ARBA00004141"/>
    </source>
</evidence>
<dbReference type="InterPro" id="IPR027417">
    <property type="entry name" value="P-loop_NTPase"/>
</dbReference>
<protein>
    <recommendedName>
        <fullName evidence="7">ABC transporter domain-containing protein</fullName>
    </recommendedName>
</protein>
<dbReference type="AlphaFoldDB" id="A0AAW1XTE7"/>
<feature type="domain" description="ABC transporter" evidence="7">
    <location>
        <begin position="56"/>
        <end position="109"/>
    </location>
</feature>
<keyword evidence="9" id="KW-1185">Reference proteome</keyword>
<evidence type="ECO:0000259" key="7">
    <source>
        <dbReference type="Pfam" id="PF00005"/>
    </source>
</evidence>
<proteinExistence type="predicted"/>
<evidence type="ECO:0000256" key="6">
    <source>
        <dbReference type="SAM" id="MobiDB-lite"/>
    </source>
</evidence>
<dbReference type="GO" id="GO:0042626">
    <property type="term" value="F:ATPase-coupled transmembrane transporter activity"/>
    <property type="evidence" value="ECO:0007669"/>
    <property type="project" value="TreeGrafter"/>
</dbReference>
<dbReference type="InterPro" id="IPR003439">
    <property type="entry name" value="ABC_transporter-like_ATP-bd"/>
</dbReference>
<keyword evidence="3" id="KW-0812">Transmembrane</keyword>
<keyword evidence="2" id="KW-0813">Transport</keyword>
<accession>A0AAW1XTE7</accession>
<sequence>MMDLDIHNDKSSTDLIDDVKKLIRPITLKEVVYKIRIKKVGILWPQKKTSSEKVILKGVTGMVETGEILAMLGPSGSGKTTLLTALGGRLTGQLRGSKTYNGKPMSNRHRNPSFHRPSPPLLKERITPNLLICHSNM</sequence>
<evidence type="ECO:0000256" key="4">
    <source>
        <dbReference type="ARBA" id="ARBA00022989"/>
    </source>
</evidence>
<evidence type="ECO:0000256" key="2">
    <source>
        <dbReference type="ARBA" id="ARBA00022448"/>
    </source>
</evidence>
<comment type="subcellular location">
    <subcellularLocation>
        <location evidence="1">Membrane</location>
        <topology evidence="1">Multi-pass membrane protein</topology>
    </subcellularLocation>
</comment>
<dbReference type="PANTHER" id="PTHR48041">
    <property type="entry name" value="ABC TRANSPORTER G FAMILY MEMBER 28"/>
    <property type="match status" value="1"/>
</dbReference>
<dbReference type="GO" id="GO:0016887">
    <property type="term" value="F:ATP hydrolysis activity"/>
    <property type="evidence" value="ECO:0007669"/>
    <property type="project" value="InterPro"/>
</dbReference>
<dbReference type="EMBL" id="JBEDUW010000003">
    <property type="protein sequence ID" value="KAK9939769.1"/>
    <property type="molecule type" value="Genomic_DNA"/>
</dbReference>
<organism evidence="8 9">
    <name type="scientific">Rubus argutus</name>
    <name type="common">Southern blackberry</name>
    <dbReference type="NCBI Taxonomy" id="59490"/>
    <lineage>
        <taxon>Eukaryota</taxon>
        <taxon>Viridiplantae</taxon>
        <taxon>Streptophyta</taxon>
        <taxon>Embryophyta</taxon>
        <taxon>Tracheophyta</taxon>
        <taxon>Spermatophyta</taxon>
        <taxon>Magnoliopsida</taxon>
        <taxon>eudicotyledons</taxon>
        <taxon>Gunneridae</taxon>
        <taxon>Pentapetalae</taxon>
        <taxon>rosids</taxon>
        <taxon>fabids</taxon>
        <taxon>Rosales</taxon>
        <taxon>Rosaceae</taxon>
        <taxon>Rosoideae</taxon>
        <taxon>Rosoideae incertae sedis</taxon>
        <taxon>Rubus</taxon>
    </lineage>
</organism>
<dbReference type="Proteomes" id="UP001457282">
    <property type="component" value="Unassembled WGS sequence"/>
</dbReference>
<feature type="region of interest" description="Disordered" evidence="6">
    <location>
        <begin position="97"/>
        <end position="121"/>
    </location>
</feature>
<dbReference type="Pfam" id="PF00005">
    <property type="entry name" value="ABC_tran"/>
    <property type="match status" value="1"/>
</dbReference>
<evidence type="ECO:0000256" key="5">
    <source>
        <dbReference type="ARBA" id="ARBA00023136"/>
    </source>
</evidence>
<keyword evidence="5" id="KW-0472">Membrane</keyword>
<dbReference type="GO" id="GO:0005886">
    <property type="term" value="C:plasma membrane"/>
    <property type="evidence" value="ECO:0007669"/>
    <property type="project" value="TreeGrafter"/>
</dbReference>
<evidence type="ECO:0000256" key="3">
    <source>
        <dbReference type="ARBA" id="ARBA00022692"/>
    </source>
</evidence>
<dbReference type="Gene3D" id="3.40.50.300">
    <property type="entry name" value="P-loop containing nucleotide triphosphate hydrolases"/>
    <property type="match status" value="1"/>
</dbReference>
<dbReference type="SUPFAM" id="SSF52540">
    <property type="entry name" value="P-loop containing nucleoside triphosphate hydrolases"/>
    <property type="match status" value="1"/>
</dbReference>
<dbReference type="GO" id="GO:0005524">
    <property type="term" value="F:ATP binding"/>
    <property type="evidence" value="ECO:0007669"/>
    <property type="project" value="InterPro"/>
</dbReference>
<comment type="caution">
    <text evidence="8">The sequence shown here is derived from an EMBL/GenBank/DDBJ whole genome shotgun (WGS) entry which is preliminary data.</text>
</comment>
<name>A0AAW1XTE7_RUBAR</name>
<dbReference type="InterPro" id="IPR050352">
    <property type="entry name" value="ABCG_transporters"/>
</dbReference>